<comment type="similarity">
    <text evidence="5 14">Belongs to the aspartokinase family.</text>
</comment>
<feature type="binding site" evidence="13">
    <location>
        <position position="50"/>
    </location>
    <ligand>
        <name>substrate</name>
    </ligand>
</feature>
<evidence type="ECO:0000256" key="8">
    <source>
        <dbReference type="ARBA" id="ARBA00022777"/>
    </source>
</evidence>
<dbReference type="UniPathway" id="UPA00050">
    <property type="reaction ID" value="UER00461"/>
</dbReference>
<evidence type="ECO:0000256" key="11">
    <source>
        <dbReference type="ARBA" id="ARBA00023154"/>
    </source>
</evidence>
<evidence type="ECO:0000256" key="3">
    <source>
        <dbReference type="ARBA" id="ARBA00004986"/>
    </source>
</evidence>
<dbReference type="PIRSF" id="PIRSF000726">
    <property type="entry name" value="Asp_kin"/>
    <property type="match status" value="1"/>
</dbReference>
<dbReference type="InterPro" id="IPR018042">
    <property type="entry name" value="Aspartate_kinase_CS"/>
</dbReference>
<evidence type="ECO:0000256" key="10">
    <source>
        <dbReference type="ARBA" id="ARBA00022915"/>
    </source>
</evidence>
<dbReference type="InterPro" id="IPR054352">
    <property type="entry name" value="ACT_Aspartokinase"/>
</dbReference>
<dbReference type="GO" id="GO:0009088">
    <property type="term" value="P:threonine biosynthetic process"/>
    <property type="evidence" value="ECO:0007669"/>
    <property type="project" value="UniProtKB-UniPathway"/>
</dbReference>
<gene>
    <name evidence="17" type="ORF">FYJ59_08370</name>
</gene>
<evidence type="ECO:0000256" key="15">
    <source>
        <dbReference type="RuleBase" id="RU004249"/>
    </source>
</evidence>
<organism evidence="17 18">
    <name type="scientific">Waltera intestinalis</name>
    <dbReference type="NCBI Taxonomy" id="2606635"/>
    <lineage>
        <taxon>Bacteria</taxon>
        <taxon>Bacillati</taxon>
        <taxon>Bacillota</taxon>
        <taxon>Clostridia</taxon>
        <taxon>Lachnospirales</taxon>
        <taxon>Lachnospiraceae</taxon>
        <taxon>Waltera</taxon>
    </lineage>
</organism>
<evidence type="ECO:0000256" key="2">
    <source>
        <dbReference type="ARBA" id="ARBA00004766"/>
    </source>
</evidence>
<evidence type="ECO:0000256" key="7">
    <source>
        <dbReference type="ARBA" id="ARBA00022741"/>
    </source>
</evidence>
<evidence type="ECO:0000256" key="4">
    <source>
        <dbReference type="ARBA" id="ARBA00005139"/>
    </source>
</evidence>
<dbReference type="Gene3D" id="3.40.1160.10">
    <property type="entry name" value="Acetylglutamate kinase-like"/>
    <property type="match status" value="1"/>
</dbReference>
<keyword evidence="10" id="KW-0220">Diaminopimelate biosynthesis</keyword>
<dbReference type="Pfam" id="PF00696">
    <property type="entry name" value="AA_kinase"/>
    <property type="match status" value="1"/>
</dbReference>
<keyword evidence="15" id="KW-0028">Amino-acid biosynthesis</keyword>
<dbReference type="InterPro" id="IPR002912">
    <property type="entry name" value="ACT_dom"/>
</dbReference>
<reference evidence="17 18" key="1">
    <citation type="submission" date="2019-08" db="EMBL/GenBank/DDBJ databases">
        <title>In-depth cultivation of the pig gut microbiome towards novel bacterial diversity and tailored functional studies.</title>
        <authorList>
            <person name="Wylensek D."/>
            <person name="Hitch T.C.A."/>
            <person name="Clavel T."/>
        </authorList>
    </citation>
    <scope>NUCLEOTIDE SEQUENCE [LARGE SCALE GENOMIC DNA]</scope>
    <source>
        <strain evidence="17 18">WCA3-601-WT-6H</strain>
    </source>
</reference>
<comment type="catalytic activity">
    <reaction evidence="12 14">
        <text>L-aspartate + ATP = 4-phospho-L-aspartate + ADP</text>
        <dbReference type="Rhea" id="RHEA:23776"/>
        <dbReference type="ChEBI" id="CHEBI:29991"/>
        <dbReference type="ChEBI" id="CHEBI:30616"/>
        <dbReference type="ChEBI" id="CHEBI:57535"/>
        <dbReference type="ChEBI" id="CHEBI:456216"/>
        <dbReference type="EC" id="2.7.2.4"/>
    </reaction>
</comment>
<evidence type="ECO:0000313" key="17">
    <source>
        <dbReference type="EMBL" id="MST58248.1"/>
    </source>
</evidence>
<dbReference type="InterPro" id="IPR036393">
    <property type="entry name" value="AceGlu_kinase-like_sf"/>
</dbReference>
<keyword evidence="18" id="KW-1185">Reference proteome</keyword>
<comment type="pathway">
    <text evidence="4 15">Amino-acid biosynthesis; L-threonine biosynthesis; L-threonine from L-aspartate: step 1/5.</text>
</comment>
<comment type="function">
    <text evidence="1">Catalyzes the phosphorylation of the beta-carboxyl group of aspartic acid with ATP to yield 4-phospho-L-aspartate, which is involved in the branched biosynthetic pathway leading to the biosynthesis of amino acids threonine, isoleucine and methionine.</text>
</comment>
<comment type="caution">
    <text evidence="17">The sequence shown here is derived from an EMBL/GenBank/DDBJ whole genome shotgun (WGS) entry which is preliminary data.</text>
</comment>
<feature type="domain" description="ACT" evidence="16">
    <location>
        <begin position="376"/>
        <end position="439"/>
    </location>
</feature>
<dbReference type="CDD" id="cd04916">
    <property type="entry name" value="ACT_AKiii-YclM-BS_2"/>
    <property type="match status" value="1"/>
</dbReference>
<dbReference type="RefSeq" id="WP_154496432.1">
    <property type="nucleotide sequence ID" value="NZ_VUMU01000008.1"/>
</dbReference>
<evidence type="ECO:0000259" key="16">
    <source>
        <dbReference type="PROSITE" id="PS51671"/>
    </source>
</evidence>
<keyword evidence="11" id="KW-0457">Lysine biosynthesis</keyword>
<dbReference type="PROSITE" id="PS51671">
    <property type="entry name" value="ACT"/>
    <property type="match status" value="1"/>
</dbReference>
<keyword evidence="6 14" id="KW-0808">Transferase</keyword>
<dbReference type="GO" id="GO:0005829">
    <property type="term" value="C:cytosol"/>
    <property type="evidence" value="ECO:0007669"/>
    <property type="project" value="TreeGrafter"/>
</dbReference>
<feature type="binding site" evidence="13">
    <location>
        <position position="217"/>
    </location>
    <ligand>
        <name>ATP</name>
        <dbReference type="ChEBI" id="CHEBI:30616"/>
    </ligand>
</feature>
<keyword evidence="7 13" id="KW-0547">Nucleotide-binding</keyword>
<dbReference type="InterPro" id="IPR005260">
    <property type="entry name" value="Asp_kin_monofn"/>
</dbReference>
<name>A0A6L5YJU2_9FIRM</name>
<dbReference type="NCBIfam" id="NF006540">
    <property type="entry name" value="PRK09034.1"/>
    <property type="match status" value="1"/>
</dbReference>
<dbReference type="GO" id="GO:0009090">
    <property type="term" value="P:homoserine biosynthetic process"/>
    <property type="evidence" value="ECO:0007669"/>
    <property type="project" value="TreeGrafter"/>
</dbReference>
<dbReference type="AlphaFoldDB" id="A0A6L5YJU2"/>
<feature type="binding site" evidence="13">
    <location>
        <begin position="6"/>
        <end position="9"/>
    </location>
    <ligand>
        <name>ATP</name>
        <dbReference type="ChEBI" id="CHEBI:30616"/>
    </ligand>
</feature>
<dbReference type="FunFam" id="3.30.2130.10:FF:000001">
    <property type="entry name" value="Bifunctional aspartokinase/homoserine dehydrogenase"/>
    <property type="match status" value="1"/>
</dbReference>
<dbReference type="InterPro" id="IPR045865">
    <property type="entry name" value="ACT-like_dom_sf"/>
</dbReference>
<dbReference type="GO" id="GO:0019877">
    <property type="term" value="P:diaminopimelate biosynthetic process"/>
    <property type="evidence" value="ECO:0007669"/>
    <property type="project" value="UniProtKB-KW"/>
</dbReference>
<dbReference type="InterPro" id="IPR001341">
    <property type="entry name" value="Asp_kinase"/>
</dbReference>
<feature type="binding site" evidence="13">
    <location>
        <position position="115"/>
    </location>
    <ligand>
        <name>substrate</name>
    </ligand>
</feature>
<protein>
    <recommendedName>
        <fullName evidence="14">Aspartokinase</fullName>
        <ecNumber evidence="14">2.7.2.4</ecNumber>
    </recommendedName>
</protein>
<dbReference type="Pfam" id="PF22468">
    <property type="entry name" value="ACT_9"/>
    <property type="match status" value="1"/>
</dbReference>
<dbReference type="SUPFAM" id="SSF55021">
    <property type="entry name" value="ACT-like"/>
    <property type="match status" value="2"/>
</dbReference>
<dbReference type="GO" id="GO:0009089">
    <property type="term" value="P:lysine biosynthetic process via diaminopimelate"/>
    <property type="evidence" value="ECO:0007669"/>
    <property type="project" value="UniProtKB-UniPathway"/>
</dbReference>
<keyword evidence="8 14" id="KW-0418">Kinase</keyword>
<accession>A0A6L5YJU2</accession>
<dbReference type="Gene3D" id="3.30.2130.10">
    <property type="entry name" value="VC0802-like"/>
    <property type="match status" value="1"/>
</dbReference>
<dbReference type="PANTHER" id="PTHR21499">
    <property type="entry name" value="ASPARTATE KINASE"/>
    <property type="match status" value="1"/>
</dbReference>
<evidence type="ECO:0000313" key="18">
    <source>
        <dbReference type="Proteomes" id="UP000476055"/>
    </source>
</evidence>
<evidence type="ECO:0000256" key="14">
    <source>
        <dbReference type="RuleBase" id="RU003448"/>
    </source>
</evidence>
<evidence type="ECO:0000256" key="9">
    <source>
        <dbReference type="ARBA" id="ARBA00022840"/>
    </source>
</evidence>
<evidence type="ECO:0000256" key="13">
    <source>
        <dbReference type="PIRSR" id="PIRSR000726-1"/>
    </source>
</evidence>
<dbReference type="UniPathway" id="UPA00034">
    <property type="reaction ID" value="UER00015"/>
</dbReference>
<dbReference type="PROSITE" id="PS00324">
    <property type="entry name" value="ASPARTOKINASE"/>
    <property type="match status" value="1"/>
</dbReference>
<dbReference type="NCBIfam" id="TIGR00657">
    <property type="entry name" value="asp_kinases"/>
    <property type="match status" value="1"/>
</dbReference>
<feature type="binding site" evidence="13">
    <location>
        <begin position="206"/>
        <end position="207"/>
    </location>
    <ligand>
        <name>ATP</name>
        <dbReference type="ChEBI" id="CHEBI:30616"/>
    </ligand>
</feature>
<evidence type="ECO:0000256" key="5">
    <source>
        <dbReference type="ARBA" id="ARBA00010122"/>
    </source>
</evidence>
<dbReference type="EC" id="2.7.2.4" evidence="14"/>
<dbReference type="InterPro" id="IPR001048">
    <property type="entry name" value="Asp/Glu/Uridylate_kinase"/>
</dbReference>
<proteinExistence type="inferred from homology"/>
<dbReference type="GO" id="GO:0004072">
    <property type="term" value="F:aspartate kinase activity"/>
    <property type="evidence" value="ECO:0007669"/>
    <property type="project" value="UniProtKB-EC"/>
</dbReference>
<comment type="pathway">
    <text evidence="2 15">Amino-acid biosynthesis; L-lysine biosynthesis via DAP pathway; (S)-tetrahydrodipicolinate from L-aspartate: step 1/4.</text>
</comment>
<dbReference type="PANTHER" id="PTHR21499:SF67">
    <property type="entry name" value="ASPARTOKINASE 3"/>
    <property type="match status" value="1"/>
</dbReference>
<dbReference type="UniPathway" id="UPA00051">
    <property type="reaction ID" value="UER00462"/>
</dbReference>
<dbReference type="EMBL" id="VUMU01000008">
    <property type="protein sequence ID" value="MST58248.1"/>
    <property type="molecule type" value="Genomic_DNA"/>
</dbReference>
<dbReference type="CDD" id="cd04911">
    <property type="entry name" value="ACT_AKiii-YclM-BS_1"/>
    <property type="match status" value="1"/>
</dbReference>
<keyword evidence="9 13" id="KW-0067">ATP-binding</keyword>
<evidence type="ECO:0000256" key="6">
    <source>
        <dbReference type="ARBA" id="ARBA00022679"/>
    </source>
</evidence>
<evidence type="ECO:0000256" key="12">
    <source>
        <dbReference type="ARBA" id="ARBA00047872"/>
    </source>
</evidence>
<dbReference type="SUPFAM" id="SSF53633">
    <property type="entry name" value="Carbamate kinase-like"/>
    <property type="match status" value="1"/>
</dbReference>
<sequence>MSKVVKFGGSSLASAEQFKKVGNIIRADKERKYVVPSAPGKRFSNDTKVTDMLYACYDLADQGKSFKAELDAIKARYQEIIDGLQLDLDLSEEFKIIEKNFKAKSGNNYAASRGEYLNGIIMANYLGYDFIDAATVIFFDENGEFDAAKTNEVLRARLAESKEAVVPGFYGSMPDGTVKTFSRGGSDITGSIVAKAAKADVYENWTDVSGFLIADPRIIDHPEAIETITYRELRELAYMGATVLHEDAIFPVRQEGIPINIRNTNAPEDNGTWIVGSTCQKSKYVITGIAGKKGFCSVNIEKDMMNSEIGFGRKVLQAFEENGISFEHVPSGIDTMTVFVHQDEFMHKEQKVVAGIHRLANPDMIDIESDLALIAVVGRGMKSTRGTAGRIFSALAHKNINVKMIDQGSSELNIIIGVANDDFETAIKAIYDIFVITRL</sequence>
<dbReference type="Proteomes" id="UP000476055">
    <property type="component" value="Unassembled WGS sequence"/>
</dbReference>
<comment type="pathway">
    <text evidence="3 15">Amino-acid biosynthesis; L-methionine biosynthesis via de novo pathway; L-homoserine from L-aspartate: step 1/3.</text>
</comment>
<evidence type="ECO:0000256" key="1">
    <source>
        <dbReference type="ARBA" id="ARBA00003121"/>
    </source>
</evidence>
<dbReference type="GO" id="GO:0005524">
    <property type="term" value="F:ATP binding"/>
    <property type="evidence" value="ECO:0007669"/>
    <property type="project" value="UniProtKB-KW"/>
</dbReference>